<proteinExistence type="predicted"/>
<sequence>MRVSGRPFGSLKSAQNRLRGWSRCRRGGSAVEFALIAPMLLAMVAGILTFGILLGAAHNLRLVTAEAARASIAGVTDAERATIVRDTVTRSLANGAMFRPGSVSVQVGTDATDPNVTVVTVTLDATTLGLGLFSRLLPYLPNVMSSTVTVRRGGL</sequence>
<dbReference type="EMBL" id="JBHSWN010000001">
    <property type="protein sequence ID" value="MFC6792016.1"/>
    <property type="molecule type" value="Genomic_DNA"/>
</dbReference>
<dbReference type="InterPro" id="IPR012495">
    <property type="entry name" value="TadE-like_dom"/>
</dbReference>
<protein>
    <submittedName>
        <fullName evidence="3">TadE/TadG family type IV pilus assembly protein</fullName>
    </submittedName>
</protein>
<dbReference type="RefSeq" id="WP_378973453.1">
    <property type="nucleotide sequence ID" value="NZ_JBHSWN010000001.1"/>
</dbReference>
<dbReference type="Pfam" id="PF07811">
    <property type="entry name" value="TadE"/>
    <property type="match status" value="1"/>
</dbReference>
<keyword evidence="4" id="KW-1185">Reference proteome</keyword>
<evidence type="ECO:0000313" key="4">
    <source>
        <dbReference type="Proteomes" id="UP001596292"/>
    </source>
</evidence>
<gene>
    <name evidence="3" type="ORF">ACFQE0_21975</name>
</gene>
<keyword evidence="1" id="KW-0812">Transmembrane</keyword>
<reference evidence="4" key="1">
    <citation type="journal article" date="2019" name="Int. J. Syst. Evol. Microbiol.">
        <title>The Global Catalogue of Microorganisms (GCM) 10K type strain sequencing project: providing services to taxonomists for standard genome sequencing and annotation.</title>
        <authorList>
            <consortium name="The Broad Institute Genomics Platform"/>
            <consortium name="The Broad Institute Genome Sequencing Center for Infectious Disease"/>
            <person name="Wu L."/>
            <person name="Ma J."/>
        </authorList>
    </citation>
    <scope>NUCLEOTIDE SEQUENCE [LARGE SCALE GENOMIC DNA]</scope>
    <source>
        <strain evidence="4">CCUG 48316</strain>
    </source>
</reference>
<feature type="domain" description="TadE-like" evidence="2">
    <location>
        <begin position="27"/>
        <end position="69"/>
    </location>
</feature>
<keyword evidence="1" id="KW-1133">Transmembrane helix</keyword>
<dbReference type="Proteomes" id="UP001596292">
    <property type="component" value="Unassembled WGS sequence"/>
</dbReference>
<evidence type="ECO:0000313" key="3">
    <source>
        <dbReference type="EMBL" id="MFC6792016.1"/>
    </source>
</evidence>
<feature type="transmembrane region" description="Helical" evidence="1">
    <location>
        <begin position="33"/>
        <end position="57"/>
    </location>
</feature>
<evidence type="ECO:0000256" key="1">
    <source>
        <dbReference type="SAM" id="Phobius"/>
    </source>
</evidence>
<organism evidence="3 4">
    <name type="scientific">Methylobacterium komagatae</name>
    <dbReference type="NCBI Taxonomy" id="374425"/>
    <lineage>
        <taxon>Bacteria</taxon>
        <taxon>Pseudomonadati</taxon>
        <taxon>Pseudomonadota</taxon>
        <taxon>Alphaproteobacteria</taxon>
        <taxon>Hyphomicrobiales</taxon>
        <taxon>Methylobacteriaceae</taxon>
        <taxon>Methylobacterium</taxon>
    </lineage>
</organism>
<accession>A0ABW2BPX6</accession>
<keyword evidence="1" id="KW-0472">Membrane</keyword>
<evidence type="ECO:0000259" key="2">
    <source>
        <dbReference type="Pfam" id="PF07811"/>
    </source>
</evidence>
<name>A0ABW2BPX6_9HYPH</name>
<comment type="caution">
    <text evidence="3">The sequence shown here is derived from an EMBL/GenBank/DDBJ whole genome shotgun (WGS) entry which is preliminary data.</text>
</comment>